<proteinExistence type="inferred from homology"/>
<feature type="domain" description="Glycosyltransferase 2-like" evidence="4">
    <location>
        <begin position="16"/>
        <end position="121"/>
    </location>
</feature>
<comment type="caution">
    <text evidence="5">The sequence shown here is derived from an EMBL/GenBank/DDBJ whole genome shotgun (WGS) entry which is preliminary data.</text>
</comment>
<evidence type="ECO:0000256" key="1">
    <source>
        <dbReference type="ARBA" id="ARBA00006739"/>
    </source>
</evidence>
<dbReference type="PANTHER" id="PTHR43179:SF12">
    <property type="entry name" value="GALACTOFURANOSYLTRANSFERASE GLFT2"/>
    <property type="match status" value="1"/>
</dbReference>
<dbReference type="Gene3D" id="3.90.550.10">
    <property type="entry name" value="Spore Coat Polysaccharide Biosynthesis Protein SpsA, Chain A"/>
    <property type="match status" value="1"/>
</dbReference>
<keyword evidence="6" id="KW-1185">Reference proteome</keyword>
<keyword evidence="3 5" id="KW-0808">Transferase</keyword>
<dbReference type="InterPro" id="IPR001173">
    <property type="entry name" value="Glyco_trans_2-like"/>
</dbReference>
<dbReference type="EMBL" id="PDWK01000036">
    <property type="protein sequence ID" value="KAF1688798.1"/>
    <property type="molecule type" value="Genomic_DNA"/>
</dbReference>
<evidence type="ECO:0000256" key="3">
    <source>
        <dbReference type="ARBA" id="ARBA00022679"/>
    </source>
</evidence>
<keyword evidence="2" id="KW-0328">Glycosyltransferase</keyword>
<dbReference type="CDD" id="cd02526">
    <property type="entry name" value="GT2_RfbF_like"/>
    <property type="match status" value="1"/>
</dbReference>
<dbReference type="OrthoDB" id="9771846at2"/>
<evidence type="ECO:0000259" key="4">
    <source>
        <dbReference type="Pfam" id="PF00535"/>
    </source>
</evidence>
<name>A0A921TDU2_9GAMM</name>
<evidence type="ECO:0000313" key="6">
    <source>
        <dbReference type="Proteomes" id="UP000717981"/>
    </source>
</evidence>
<protein>
    <submittedName>
        <fullName evidence="5">Family 2 glycosyl transferase</fullName>
    </submittedName>
</protein>
<accession>A0A921TDU2</accession>
<sequence>MTAESGALRREDVYAVVVTYRPELPLLEEAIDAVLPQVGRLLVFDNATADPQYTAWLGQAEAHGRIDVLRSPANVGLGAAINQAWQRARAGGFRHLLLLDQDSVADPAMVATLHDALARLRRERPVAAVGPAFHDARDGSAAPFVRIGFPLNRKLHGAPGQCIECDFLITSGSLLPLDVLERIGGMDAGLFIDNVDLEWSFRARSRGHALYGVCDAGMRHRIGDRLRRVPGLRNPVQIHGPVRLYYMMRNRVLLYRRAHVPRTWVAQDVPRLLLKLAGMGLFVRPRLANLRAMLRGIAHGIAGRDGPMPG</sequence>
<dbReference type="GO" id="GO:0016757">
    <property type="term" value="F:glycosyltransferase activity"/>
    <property type="evidence" value="ECO:0007669"/>
    <property type="project" value="UniProtKB-KW"/>
</dbReference>
<reference evidence="5" key="1">
    <citation type="submission" date="2017-10" db="EMBL/GenBank/DDBJ databases">
        <title>Whole genome sequencing of members of genus Pseudoxanthomonas.</title>
        <authorList>
            <person name="Kumar S."/>
            <person name="Bansal K."/>
            <person name="Kaur A."/>
            <person name="Patil P."/>
            <person name="Sharma S."/>
            <person name="Patil P.B."/>
        </authorList>
    </citation>
    <scope>NUCLEOTIDE SEQUENCE</scope>
    <source>
        <strain evidence="5">DSM 22914</strain>
    </source>
</reference>
<dbReference type="Proteomes" id="UP000717981">
    <property type="component" value="Unassembled WGS sequence"/>
</dbReference>
<dbReference type="RefSeq" id="WP_162124600.1">
    <property type="nucleotide sequence ID" value="NZ_PDWK01000036.1"/>
</dbReference>
<evidence type="ECO:0000256" key="2">
    <source>
        <dbReference type="ARBA" id="ARBA00022676"/>
    </source>
</evidence>
<dbReference type="PANTHER" id="PTHR43179">
    <property type="entry name" value="RHAMNOSYLTRANSFERASE WBBL"/>
    <property type="match status" value="1"/>
</dbReference>
<dbReference type="AlphaFoldDB" id="A0A921TDU2"/>
<organism evidence="5 6">
    <name type="scientific">Pseudoxanthomonas taiwanensis</name>
    <dbReference type="NCBI Taxonomy" id="176598"/>
    <lineage>
        <taxon>Bacteria</taxon>
        <taxon>Pseudomonadati</taxon>
        <taxon>Pseudomonadota</taxon>
        <taxon>Gammaproteobacteria</taxon>
        <taxon>Lysobacterales</taxon>
        <taxon>Lysobacteraceae</taxon>
        <taxon>Pseudoxanthomonas</taxon>
    </lineage>
</organism>
<evidence type="ECO:0000313" key="5">
    <source>
        <dbReference type="EMBL" id="KAF1688798.1"/>
    </source>
</evidence>
<gene>
    <name evidence="5" type="ORF">CR938_08495</name>
</gene>
<comment type="similarity">
    <text evidence="1">Belongs to the glycosyltransferase 2 family.</text>
</comment>
<dbReference type="Pfam" id="PF00535">
    <property type="entry name" value="Glycos_transf_2"/>
    <property type="match status" value="1"/>
</dbReference>
<dbReference type="InterPro" id="IPR029044">
    <property type="entry name" value="Nucleotide-diphossugar_trans"/>
</dbReference>
<dbReference type="SUPFAM" id="SSF53448">
    <property type="entry name" value="Nucleotide-diphospho-sugar transferases"/>
    <property type="match status" value="1"/>
</dbReference>